<evidence type="ECO:0000256" key="1">
    <source>
        <dbReference type="ARBA" id="ARBA00003747"/>
    </source>
</evidence>
<evidence type="ECO:0000256" key="14">
    <source>
        <dbReference type="ARBA" id="ARBA00048679"/>
    </source>
</evidence>
<evidence type="ECO:0000256" key="2">
    <source>
        <dbReference type="ARBA" id="ARBA00004574"/>
    </source>
</evidence>
<comment type="subcellular location">
    <subcellularLocation>
        <location evidence="2">Chromosome</location>
        <location evidence="2">Telomere</location>
    </subcellularLocation>
</comment>
<protein>
    <recommendedName>
        <fullName evidence="7">EKC/KEOPS complex subunit BUD32</fullName>
        <ecNumber evidence="5">2.7.11.1</ecNumber>
    </recommendedName>
    <alternativeName>
        <fullName evidence="11 12">Atypical Serine/threonine protein kinase BUD32</fullName>
    </alternativeName>
    <alternativeName>
        <fullName evidence="6">EKC/KEOPS complex subunit bud32</fullName>
    </alternativeName>
</protein>
<evidence type="ECO:0000313" key="17">
    <source>
        <dbReference type="Proteomes" id="UP000054466"/>
    </source>
</evidence>
<organism evidence="16 17">
    <name type="scientific">Cladophialophora immunda</name>
    <dbReference type="NCBI Taxonomy" id="569365"/>
    <lineage>
        <taxon>Eukaryota</taxon>
        <taxon>Fungi</taxon>
        <taxon>Dikarya</taxon>
        <taxon>Ascomycota</taxon>
        <taxon>Pezizomycotina</taxon>
        <taxon>Eurotiomycetes</taxon>
        <taxon>Chaetothyriomycetidae</taxon>
        <taxon>Chaetothyriales</taxon>
        <taxon>Herpotrichiellaceae</taxon>
        <taxon>Cladophialophora</taxon>
    </lineage>
</organism>
<dbReference type="SMART" id="SM00219">
    <property type="entry name" value="TyrKc"/>
    <property type="match status" value="1"/>
</dbReference>
<dbReference type="PANTHER" id="PTHR45832:SF22">
    <property type="entry name" value="SERINE_THREONINE-PROTEIN KINASE SAMKA-RELATED"/>
    <property type="match status" value="1"/>
</dbReference>
<name>A0A0D2C0G1_9EURO</name>
<keyword evidence="17" id="KW-1185">Reference proteome</keyword>
<comment type="similarity">
    <text evidence="3">Belongs to the protein kinase superfamily. STE Ser/Thr protein kinase family. STE20 subfamily.</text>
</comment>
<evidence type="ECO:0000256" key="3">
    <source>
        <dbReference type="ARBA" id="ARBA00008874"/>
    </source>
</evidence>
<evidence type="ECO:0000256" key="5">
    <source>
        <dbReference type="ARBA" id="ARBA00012513"/>
    </source>
</evidence>
<keyword evidence="8" id="KW-0547">Nucleotide-binding</keyword>
<dbReference type="GO" id="GO:0004713">
    <property type="term" value="F:protein tyrosine kinase activity"/>
    <property type="evidence" value="ECO:0007669"/>
    <property type="project" value="InterPro"/>
</dbReference>
<evidence type="ECO:0000256" key="10">
    <source>
        <dbReference type="ARBA" id="ARBA00022895"/>
    </source>
</evidence>
<dbReference type="Proteomes" id="UP000054466">
    <property type="component" value="Unassembled WGS sequence"/>
</dbReference>
<evidence type="ECO:0000256" key="11">
    <source>
        <dbReference type="ARBA" id="ARBA00030980"/>
    </source>
</evidence>
<dbReference type="AlphaFoldDB" id="A0A0D2C0G1"/>
<keyword evidence="9" id="KW-0067">ATP-binding</keyword>
<evidence type="ECO:0000256" key="9">
    <source>
        <dbReference type="ARBA" id="ARBA00022840"/>
    </source>
</evidence>
<dbReference type="PROSITE" id="PS50011">
    <property type="entry name" value="PROTEIN_KINASE_DOM"/>
    <property type="match status" value="1"/>
</dbReference>
<dbReference type="VEuPathDB" id="FungiDB:PV07_10508"/>
<accession>A0A0D2C0G1</accession>
<comment type="subunit">
    <text evidence="4">Component of the EKC/KEOPS complex composed of at least BUD32, CGI121, GON7, KAE1 and PCC1; the whole complex dimerizes.</text>
</comment>
<dbReference type="STRING" id="569365.A0A0D2C0G1"/>
<comment type="catalytic activity">
    <reaction evidence="13">
        <text>L-threonyl-[protein] + ATP = O-phospho-L-threonyl-[protein] + ADP + H(+)</text>
        <dbReference type="Rhea" id="RHEA:46608"/>
        <dbReference type="Rhea" id="RHEA-COMP:11060"/>
        <dbReference type="Rhea" id="RHEA-COMP:11605"/>
        <dbReference type="ChEBI" id="CHEBI:15378"/>
        <dbReference type="ChEBI" id="CHEBI:30013"/>
        <dbReference type="ChEBI" id="CHEBI:30616"/>
        <dbReference type="ChEBI" id="CHEBI:61977"/>
        <dbReference type="ChEBI" id="CHEBI:456216"/>
        <dbReference type="EC" id="2.7.11.1"/>
    </reaction>
</comment>
<gene>
    <name evidence="16" type="ORF">PV07_10508</name>
</gene>
<evidence type="ECO:0000256" key="8">
    <source>
        <dbReference type="ARBA" id="ARBA00022741"/>
    </source>
</evidence>
<dbReference type="InterPro" id="IPR001245">
    <property type="entry name" value="Ser-Thr/Tyr_kinase_cat_dom"/>
</dbReference>
<comment type="function">
    <text evidence="1">Component of the EKC/KEOPS complex that is required for the formation of a threonylcarbamoyl group on adenosine at position 37 (t(6)A37) in tRNAs that read codons beginning with adenine. The complex is probably involved in the transfer of the threonylcarbamoyl moiety of threonylcarbamoyl-AMP (TC-AMP) to the N6 group of A37. BUD32 has ATPase activity in the context of the EKC/KEOPS complex and likely plays a supporting role to the catalytic subunit KAE1. The EKC/KEOPS complex also promotes both telomere uncapping and telomere elongation. The complex is required for efficient recruitment of transcriptional coactivators.</text>
</comment>
<evidence type="ECO:0000256" key="13">
    <source>
        <dbReference type="ARBA" id="ARBA00047899"/>
    </source>
</evidence>
<dbReference type="EMBL" id="KN847045">
    <property type="protein sequence ID" value="KIW24818.1"/>
    <property type="molecule type" value="Genomic_DNA"/>
</dbReference>
<dbReference type="InterPro" id="IPR000719">
    <property type="entry name" value="Prot_kinase_dom"/>
</dbReference>
<dbReference type="InterPro" id="IPR051931">
    <property type="entry name" value="PAK3-like"/>
</dbReference>
<feature type="domain" description="Protein kinase" evidence="15">
    <location>
        <begin position="374"/>
        <end position="623"/>
    </location>
</feature>
<dbReference type="GO" id="GO:0000781">
    <property type="term" value="C:chromosome, telomeric region"/>
    <property type="evidence" value="ECO:0007669"/>
    <property type="project" value="UniProtKB-SubCell"/>
</dbReference>
<dbReference type="InterPro" id="IPR008266">
    <property type="entry name" value="Tyr_kinase_AS"/>
</dbReference>
<dbReference type="Pfam" id="PF07714">
    <property type="entry name" value="PK_Tyr_Ser-Thr"/>
    <property type="match status" value="1"/>
</dbReference>
<dbReference type="EC" id="2.7.11.1" evidence="5"/>
<dbReference type="SUPFAM" id="SSF56112">
    <property type="entry name" value="Protein kinase-like (PK-like)"/>
    <property type="match status" value="2"/>
</dbReference>
<evidence type="ECO:0000256" key="7">
    <source>
        <dbReference type="ARBA" id="ARBA00019973"/>
    </source>
</evidence>
<dbReference type="OrthoDB" id="248923at2759"/>
<proteinExistence type="inferred from homology"/>
<dbReference type="Pfam" id="PF00069">
    <property type="entry name" value="Pkinase"/>
    <property type="match status" value="1"/>
</dbReference>
<evidence type="ECO:0000259" key="15">
    <source>
        <dbReference type="PROSITE" id="PS50011"/>
    </source>
</evidence>
<dbReference type="GeneID" id="27349702"/>
<evidence type="ECO:0000256" key="12">
    <source>
        <dbReference type="ARBA" id="ARBA00033194"/>
    </source>
</evidence>
<dbReference type="Gene3D" id="1.10.510.10">
    <property type="entry name" value="Transferase(Phosphotransferase) domain 1"/>
    <property type="match status" value="2"/>
</dbReference>
<keyword evidence="10" id="KW-0158">Chromosome</keyword>
<dbReference type="RefSeq" id="XP_016245034.1">
    <property type="nucleotide sequence ID" value="XM_016397843.1"/>
</dbReference>
<dbReference type="GO" id="GO:0005524">
    <property type="term" value="F:ATP binding"/>
    <property type="evidence" value="ECO:0007669"/>
    <property type="project" value="UniProtKB-KW"/>
</dbReference>
<dbReference type="GO" id="GO:0004674">
    <property type="term" value="F:protein serine/threonine kinase activity"/>
    <property type="evidence" value="ECO:0007669"/>
    <property type="project" value="UniProtKB-EC"/>
</dbReference>
<dbReference type="PANTHER" id="PTHR45832">
    <property type="entry name" value="SERINE/THREONINE-PROTEIN KINASE SAMKA-RELATED-RELATED"/>
    <property type="match status" value="1"/>
</dbReference>
<comment type="catalytic activity">
    <reaction evidence="14">
        <text>L-seryl-[protein] + ATP = O-phospho-L-seryl-[protein] + ADP + H(+)</text>
        <dbReference type="Rhea" id="RHEA:17989"/>
        <dbReference type="Rhea" id="RHEA-COMP:9863"/>
        <dbReference type="Rhea" id="RHEA-COMP:11604"/>
        <dbReference type="ChEBI" id="CHEBI:15378"/>
        <dbReference type="ChEBI" id="CHEBI:29999"/>
        <dbReference type="ChEBI" id="CHEBI:30616"/>
        <dbReference type="ChEBI" id="CHEBI:83421"/>
        <dbReference type="ChEBI" id="CHEBI:456216"/>
        <dbReference type="EC" id="2.7.11.1"/>
    </reaction>
</comment>
<evidence type="ECO:0000313" key="16">
    <source>
        <dbReference type="EMBL" id="KIW24818.1"/>
    </source>
</evidence>
<keyword evidence="10" id="KW-0779">Telomere</keyword>
<evidence type="ECO:0000256" key="6">
    <source>
        <dbReference type="ARBA" id="ARBA00013948"/>
    </source>
</evidence>
<dbReference type="HOGENOM" id="CLU_425777_0_0_1"/>
<dbReference type="InterPro" id="IPR011009">
    <property type="entry name" value="Kinase-like_dom_sf"/>
</dbReference>
<dbReference type="InterPro" id="IPR020635">
    <property type="entry name" value="Tyr_kinase_cat_dom"/>
</dbReference>
<sequence>MDHPAFYVSDWWILNSVCQLSGHLELFYITYIDKSNAWHRLTVTYDVGEAQPHSLEDDVQRLEDPQEKSDLIRRSIMDRLHQVQFSDNITRLHLKTEEGKLHVDVVNDAEGAVQLPQANSLSPDLMQLPAVHESQLGMDSHISGFVYRVRYEGVIYIKKEIFGQAVEKFRSEMKALYQLRDSKHWVQIKSLVLDQRGSVKALLLEYAGRGTLGTLLHKNGGTIPWASRCMWAQHIVHGIQEAHARGLVHGTLNLSHVVIDSSNHARIIALNNDLSLSDLTRKQDILDLGQILSALVEPCPTHVPHWYREIIRKCSSPSPQLSATDLAAAFPENLSHTFRLLTIEVLDTETSPEQRAHQSSPIEPPLLQLPLKYDELEELNHRGFLGQVYRARHVPTGEVRSLQSFKAGTLPEQTRIAINELVEHRHSSFVQIFECFRKDDKFWVAMENLEGCNLFSLINHEIGLHELHIARVSRDVLRALHALHRQGIVHRDVRSDNILLDPSGRVCLSGIDLCIKAGALRPISAPDAGWMAPEMIDGRPYDYKVDIWCVGITILEIVEGKELLDKLHKAKATASSTLSDLLGKLKLPLSESLNSLLEICLDPYPGRRPSAEELLQFALHDFCAADRDMASLVSEWRSKVVES</sequence>
<dbReference type="PROSITE" id="PS00109">
    <property type="entry name" value="PROTEIN_KINASE_TYR"/>
    <property type="match status" value="1"/>
</dbReference>
<reference evidence="16 17" key="1">
    <citation type="submission" date="2015-01" db="EMBL/GenBank/DDBJ databases">
        <title>The Genome Sequence of Cladophialophora immunda CBS83496.</title>
        <authorList>
            <consortium name="The Broad Institute Genomics Platform"/>
            <person name="Cuomo C."/>
            <person name="de Hoog S."/>
            <person name="Gorbushina A."/>
            <person name="Stielow B."/>
            <person name="Teixiera M."/>
            <person name="Abouelleil A."/>
            <person name="Chapman S.B."/>
            <person name="Priest M."/>
            <person name="Young S.K."/>
            <person name="Wortman J."/>
            <person name="Nusbaum C."/>
            <person name="Birren B."/>
        </authorList>
    </citation>
    <scope>NUCLEOTIDE SEQUENCE [LARGE SCALE GENOMIC DNA]</scope>
    <source>
        <strain evidence="16 17">CBS 83496</strain>
    </source>
</reference>
<evidence type="ECO:0000256" key="4">
    <source>
        <dbReference type="ARBA" id="ARBA00011534"/>
    </source>
</evidence>